<keyword evidence="7" id="KW-1185">Reference proteome</keyword>
<protein>
    <submittedName>
        <fullName evidence="8">TOM1-like protein 2 isoform X1</fullName>
    </submittedName>
    <submittedName>
        <fullName evidence="9">TOM1-like protein 2 isoform X2</fullName>
    </submittedName>
</protein>
<dbReference type="Gene3D" id="1.25.40.90">
    <property type="match status" value="1"/>
</dbReference>
<dbReference type="RefSeq" id="XP_026682059.1">
    <property type="nucleotide sequence ID" value="XM_026826258.1"/>
</dbReference>
<evidence type="ECO:0000313" key="9">
    <source>
        <dbReference type="RefSeq" id="XP_026682060.1"/>
    </source>
</evidence>
<dbReference type="GO" id="GO:0015031">
    <property type="term" value="P:protein transport"/>
    <property type="evidence" value="ECO:0007669"/>
    <property type="project" value="UniProtKB-KW"/>
</dbReference>
<dbReference type="Proteomes" id="UP000079169">
    <property type="component" value="Unplaced"/>
</dbReference>
<reference evidence="8 9" key="1">
    <citation type="submission" date="2025-04" db="UniProtKB">
        <authorList>
            <consortium name="RefSeq"/>
        </authorList>
    </citation>
    <scope>IDENTIFICATION</scope>
</reference>
<keyword evidence="2" id="KW-0813">Transport</keyword>
<dbReference type="Gene3D" id="1.20.58.160">
    <property type="match status" value="1"/>
</dbReference>
<evidence type="ECO:0000256" key="4">
    <source>
        <dbReference type="SAM" id="MobiDB-lite"/>
    </source>
</evidence>
<dbReference type="PROSITE" id="PS50909">
    <property type="entry name" value="GAT"/>
    <property type="match status" value="1"/>
</dbReference>
<feature type="compositionally biased region" description="Polar residues" evidence="4">
    <location>
        <begin position="467"/>
        <end position="479"/>
    </location>
</feature>
<organism evidence="7 9">
    <name type="scientific">Diaphorina citri</name>
    <name type="common">Asian citrus psyllid</name>
    <dbReference type="NCBI Taxonomy" id="121845"/>
    <lineage>
        <taxon>Eukaryota</taxon>
        <taxon>Metazoa</taxon>
        <taxon>Ecdysozoa</taxon>
        <taxon>Arthropoda</taxon>
        <taxon>Hexapoda</taxon>
        <taxon>Insecta</taxon>
        <taxon>Pterygota</taxon>
        <taxon>Neoptera</taxon>
        <taxon>Paraneoptera</taxon>
        <taxon>Hemiptera</taxon>
        <taxon>Sternorrhyncha</taxon>
        <taxon>Psylloidea</taxon>
        <taxon>Psyllidae</taxon>
        <taxon>Diaphorininae</taxon>
        <taxon>Diaphorina</taxon>
    </lineage>
</organism>
<evidence type="ECO:0000259" key="6">
    <source>
        <dbReference type="PROSITE" id="PS50909"/>
    </source>
</evidence>
<comment type="similarity">
    <text evidence="1">Belongs to the TOM1 family.</text>
</comment>
<dbReference type="AlphaFoldDB" id="A0A3Q0J5R5"/>
<dbReference type="RefSeq" id="XP_026682060.1">
    <property type="nucleotide sequence ID" value="XM_026826259.1"/>
</dbReference>
<dbReference type="InterPro" id="IPR038425">
    <property type="entry name" value="GAT_sf"/>
</dbReference>
<accession>A0A3Q0J5R5</accession>
<dbReference type="Pfam" id="PF00790">
    <property type="entry name" value="VHS"/>
    <property type="match status" value="1"/>
</dbReference>
<name>A0A3Q0J5R5_DIACI</name>
<sequence length="496" mass="54573">MASFFGTAFNPFASPVGSKIEMATDPTLASENWALNMEICDIINETEDGPKDAIKAIRKRLQQYAGKDYTVIMYTLTVLETCVKNCNRRFHILVCSKDFIQELYKLIGPKNEPPIIVQDKVLSLIQSWADAFKDIPNLEGVNQIYQELRSKGIEFPMTDLDAMAPIITPKKSKEVASSHPVQRSKVPMGAAGDHDERLTPEQVTKLHKDLEVVQANMAVFNEMLNTLIPGQEHSSDIELITELHATCKAMQERIVQLISKYSQEDFITELLQVNDQLNNLFLRFNRYESNREAAIGKQNPDAASKLSKKPDVAADSGPSLIDLDDDDPVDVGLNSNLSKLNISQPPAKTSPSSQVEDSEFDMFAQSRNVTYEGSKKSGSSYEDNLKPAQMSGLGEFNKAKATPPPSLTGDPILGTHKESDFDEMAAWLGEGASGNNTSRSGATAEESLTSSEFERFLAERAVAADTPPSQSGDAGSQPNRKSKQEAPVFGMELSRQ</sequence>
<evidence type="ECO:0000256" key="3">
    <source>
        <dbReference type="ARBA" id="ARBA00022927"/>
    </source>
</evidence>
<feature type="region of interest" description="Disordered" evidence="4">
    <location>
        <begin position="293"/>
        <end position="358"/>
    </location>
</feature>
<dbReference type="Pfam" id="PF03127">
    <property type="entry name" value="GAT"/>
    <property type="match status" value="1"/>
</dbReference>
<evidence type="ECO:0000259" key="5">
    <source>
        <dbReference type="PROSITE" id="PS50179"/>
    </source>
</evidence>
<dbReference type="InterPro" id="IPR008942">
    <property type="entry name" value="ENTH_VHS"/>
</dbReference>
<dbReference type="GO" id="GO:0005768">
    <property type="term" value="C:endosome"/>
    <property type="evidence" value="ECO:0007669"/>
    <property type="project" value="TreeGrafter"/>
</dbReference>
<feature type="region of interest" description="Disordered" evidence="4">
    <location>
        <begin position="429"/>
        <end position="496"/>
    </location>
</feature>
<evidence type="ECO:0000313" key="8">
    <source>
        <dbReference type="RefSeq" id="XP_026682059.1"/>
    </source>
</evidence>
<dbReference type="GO" id="GO:0043130">
    <property type="term" value="F:ubiquitin binding"/>
    <property type="evidence" value="ECO:0007669"/>
    <property type="project" value="InterPro"/>
</dbReference>
<dbReference type="PANTHER" id="PTHR13856:SF137">
    <property type="entry name" value="GH05942P"/>
    <property type="match status" value="1"/>
</dbReference>
<keyword evidence="3" id="KW-0653">Protein transport</keyword>
<dbReference type="InterPro" id="IPR014645">
    <property type="entry name" value="TOM1"/>
</dbReference>
<feature type="domain" description="GAT" evidence="6">
    <location>
        <begin position="201"/>
        <end position="289"/>
    </location>
</feature>
<dbReference type="GO" id="GO:0035091">
    <property type="term" value="F:phosphatidylinositol binding"/>
    <property type="evidence" value="ECO:0007669"/>
    <property type="project" value="InterPro"/>
</dbReference>
<dbReference type="InterPro" id="IPR002014">
    <property type="entry name" value="VHS_dom"/>
</dbReference>
<dbReference type="OMA" id="VEMENWL"/>
<evidence type="ECO:0000256" key="1">
    <source>
        <dbReference type="ARBA" id="ARBA00007708"/>
    </source>
</evidence>
<dbReference type="GO" id="GO:0030276">
    <property type="term" value="F:clathrin binding"/>
    <property type="evidence" value="ECO:0007669"/>
    <property type="project" value="TreeGrafter"/>
</dbReference>
<dbReference type="PROSITE" id="PS50179">
    <property type="entry name" value="VHS"/>
    <property type="match status" value="1"/>
</dbReference>
<dbReference type="PANTHER" id="PTHR13856">
    <property type="entry name" value="VHS DOMAIN CONTAINING PROTEIN FAMILY"/>
    <property type="match status" value="1"/>
</dbReference>
<dbReference type="STRING" id="121845.A0A3Q0J5R5"/>
<feature type="region of interest" description="Disordered" evidence="4">
    <location>
        <begin position="174"/>
        <end position="195"/>
    </location>
</feature>
<dbReference type="GO" id="GO:0007165">
    <property type="term" value="P:signal transduction"/>
    <property type="evidence" value="ECO:0007669"/>
    <property type="project" value="TreeGrafter"/>
</dbReference>
<feature type="region of interest" description="Disordered" evidence="4">
    <location>
        <begin position="395"/>
        <end position="416"/>
    </location>
</feature>
<dbReference type="PIRSF" id="PIRSF036948">
    <property type="entry name" value="TOM1"/>
    <property type="match status" value="1"/>
</dbReference>
<dbReference type="CDD" id="cd14233">
    <property type="entry name" value="GAT_TOM1_like"/>
    <property type="match status" value="1"/>
</dbReference>
<dbReference type="GeneID" id="103512928"/>
<evidence type="ECO:0000313" key="7">
    <source>
        <dbReference type="Proteomes" id="UP000079169"/>
    </source>
</evidence>
<dbReference type="CDD" id="cd03565">
    <property type="entry name" value="VHS_Tom1_like"/>
    <property type="match status" value="1"/>
</dbReference>
<feature type="domain" description="VHS" evidence="5">
    <location>
        <begin position="23"/>
        <end position="156"/>
    </location>
</feature>
<dbReference type="KEGG" id="dci:103512928"/>
<dbReference type="InterPro" id="IPR004152">
    <property type="entry name" value="GAT_dom"/>
</dbReference>
<dbReference type="SUPFAM" id="SSF89009">
    <property type="entry name" value="GAT-like domain"/>
    <property type="match status" value="1"/>
</dbReference>
<dbReference type="GO" id="GO:0016020">
    <property type="term" value="C:membrane"/>
    <property type="evidence" value="ECO:0007669"/>
    <property type="project" value="TreeGrafter"/>
</dbReference>
<dbReference type="SUPFAM" id="SSF48464">
    <property type="entry name" value="ENTH/VHS domain"/>
    <property type="match status" value="1"/>
</dbReference>
<evidence type="ECO:0000256" key="2">
    <source>
        <dbReference type="ARBA" id="ARBA00022448"/>
    </source>
</evidence>
<feature type="compositionally biased region" description="Polar residues" evidence="4">
    <location>
        <begin position="433"/>
        <end position="451"/>
    </location>
</feature>
<gene>
    <name evidence="8 9" type="primary">LOC103512928</name>
</gene>
<proteinExistence type="inferred from homology"/>
<dbReference type="PaxDb" id="121845-A0A3Q0J5R5"/>
<feature type="compositionally biased region" description="Polar residues" evidence="4">
    <location>
        <begin position="333"/>
        <end position="355"/>
    </location>
</feature>
<dbReference type="SMART" id="SM00288">
    <property type="entry name" value="VHS"/>
    <property type="match status" value="1"/>
</dbReference>
<dbReference type="OrthoDB" id="2018246at2759"/>